<dbReference type="InterPro" id="IPR046848">
    <property type="entry name" value="E_motif"/>
</dbReference>
<evidence type="ECO:0000256" key="2">
    <source>
        <dbReference type="PROSITE-ProRule" id="PRU00708"/>
    </source>
</evidence>
<evidence type="ECO:0000313" key="4">
    <source>
        <dbReference type="Proteomes" id="UP001318860"/>
    </source>
</evidence>
<dbReference type="NCBIfam" id="TIGR00756">
    <property type="entry name" value="PPR"/>
    <property type="match status" value="3"/>
</dbReference>
<dbReference type="InterPro" id="IPR002885">
    <property type="entry name" value="PPR_rpt"/>
</dbReference>
<feature type="repeat" description="PPR" evidence="2">
    <location>
        <begin position="415"/>
        <end position="449"/>
    </location>
</feature>
<keyword evidence="4" id="KW-1185">Reference proteome</keyword>
<dbReference type="PANTHER" id="PTHR47926">
    <property type="entry name" value="PENTATRICOPEPTIDE REPEAT-CONTAINING PROTEIN"/>
    <property type="match status" value="1"/>
</dbReference>
<dbReference type="Gene3D" id="1.25.40.10">
    <property type="entry name" value="Tetratricopeptide repeat domain"/>
    <property type="match status" value="4"/>
</dbReference>
<keyword evidence="1" id="KW-0677">Repeat</keyword>
<dbReference type="PROSITE" id="PS51375">
    <property type="entry name" value="PPR"/>
    <property type="match status" value="5"/>
</dbReference>
<protein>
    <recommendedName>
        <fullName evidence="5">Pentatricopeptide repeat-containing protein</fullName>
    </recommendedName>
</protein>
<gene>
    <name evidence="3" type="ORF">DH2020_020168</name>
</gene>
<dbReference type="Pfam" id="PF01535">
    <property type="entry name" value="PPR"/>
    <property type="match status" value="4"/>
</dbReference>
<accession>A0ABR0WJL8</accession>
<dbReference type="EMBL" id="JABTTQ020000011">
    <property type="protein sequence ID" value="KAK6146299.1"/>
    <property type="molecule type" value="Genomic_DNA"/>
</dbReference>
<feature type="repeat" description="PPR" evidence="2">
    <location>
        <begin position="112"/>
        <end position="146"/>
    </location>
</feature>
<proteinExistence type="predicted"/>
<feature type="repeat" description="PPR" evidence="2">
    <location>
        <begin position="314"/>
        <end position="348"/>
    </location>
</feature>
<dbReference type="PANTHER" id="PTHR47926:SF452">
    <property type="entry name" value="PENTATRICOPEPTIDE REPEAT-CONTAINING PROTEIN"/>
    <property type="match status" value="1"/>
</dbReference>
<evidence type="ECO:0000256" key="1">
    <source>
        <dbReference type="ARBA" id="ARBA00022737"/>
    </source>
</evidence>
<dbReference type="Pfam" id="PF13041">
    <property type="entry name" value="PPR_2"/>
    <property type="match status" value="3"/>
</dbReference>
<dbReference type="Proteomes" id="UP001318860">
    <property type="component" value="Unassembled WGS sequence"/>
</dbReference>
<name>A0ABR0WJL8_REHGL</name>
<feature type="repeat" description="PPR" evidence="2">
    <location>
        <begin position="283"/>
        <end position="313"/>
    </location>
</feature>
<evidence type="ECO:0000313" key="3">
    <source>
        <dbReference type="EMBL" id="KAK6146299.1"/>
    </source>
</evidence>
<dbReference type="InterPro" id="IPR011990">
    <property type="entry name" value="TPR-like_helical_dom_sf"/>
</dbReference>
<feature type="repeat" description="PPR" evidence="2">
    <location>
        <begin position="516"/>
        <end position="550"/>
    </location>
</feature>
<evidence type="ECO:0008006" key="5">
    <source>
        <dbReference type="Google" id="ProtNLM"/>
    </source>
</evidence>
<dbReference type="Pfam" id="PF20431">
    <property type="entry name" value="E_motif"/>
    <property type="match status" value="1"/>
</dbReference>
<dbReference type="InterPro" id="IPR046960">
    <property type="entry name" value="PPR_At4g14850-like_plant"/>
</dbReference>
<comment type="caution">
    <text evidence="3">The sequence shown here is derived from an EMBL/GenBank/DDBJ whole genome shotgun (WGS) entry which is preliminary data.</text>
</comment>
<sequence>MRLPIVTSGTNLQNLCHKIKESSSSGRWKEVLSHYREIKEMGVQLIDHAVFSHILKACLALSFSLGKSVHASLIKQGFESFTSVGNSVMDFYAKSGALGSTVGVFNCMKTKDSVSWNIVLLGYLDQGAFEEGFNLFIQARAFGFKPNISTLVLIVQAYRSLRAFNDGRRFHGYLIQSGLLSLTSVQNSLLGMYTDMGMDYAKSLFDEIYEKDVISWSVMIRGYVHTDNAISALESFKQMVSEFGVEVDGQTMVSVLKGCANFGDIRIGKLIHGFLVLRGLDYDLFVMNSLVDLYCKCGDIDSAVIAFRKMPYRNIVSWNSLLSGFVHNENHAEALTLFTSMRKSGVDADEVTLVNLLIICKVLGDLHQCKLIHARVIRRGFQWNDLVMNSLIDAYAKCNQINLSWILFSQIKRPDIVTWSTMISGFTHCGMPDEAIFVYREMQRSLENPNPVTLLNLLEACALSAEIARSKWAHGVAIRMGLASDAVVGTAILDMYSKCGAIEASRRAFDQISVKNIVSWSAIIAAYGLNGFPHEALALLSEMEVLGLKPNPVTILSVLSACCHGGLVEEGLSVFKDLANKHGAELKLAHYSCLVDLLARAGNLDDALGLIKSIPVGMKLGASAWGALLSACRNYENREFIEGALSHILELEPSSSAGYLLASSMYAAGGSWTDASGMRCLMKERGVKVVAGYSLVHVNNKAYTFTAGDKYYPLSHMFCPVIEQLHLCMKMDMGEKLLVTSGADSF</sequence>
<organism evidence="3 4">
    <name type="scientific">Rehmannia glutinosa</name>
    <name type="common">Chinese foxglove</name>
    <dbReference type="NCBI Taxonomy" id="99300"/>
    <lineage>
        <taxon>Eukaryota</taxon>
        <taxon>Viridiplantae</taxon>
        <taxon>Streptophyta</taxon>
        <taxon>Embryophyta</taxon>
        <taxon>Tracheophyta</taxon>
        <taxon>Spermatophyta</taxon>
        <taxon>Magnoliopsida</taxon>
        <taxon>eudicotyledons</taxon>
        <taxon>Gunneridae</taxon>
        <taxon>Pentapetalae</taxon>
        <taxon>asterids</taxon>
        <taxon>lamiids</taxon>
        <taxon>Lamiales</taxon>
        <taxon>Orobanchaceae</taxon>
        <taxon>Rehmannieae</taxon>
        <taxon>Rehmannia</taxon>
    </lineage>
</organism>
<reference evidence="3 4" key="1">
    <citation type="journal article" date="2021" name="Comput. Struct. Biotechnol. J.">
        <title>De novo genome assembly of the potent medicinal plant Rehmannia glutinosa using nanopore technology.</title>
        <authorList>
            <person name="Ma L."/>
            <person name="Dong C."/>
            <person name="Song C."/>
            <person name="Wang X."/>
            <person name="Zheng X."/>
            <person name="Niu Y."/>
            <person name="Chen S."/>
            <person name="Feng W."/>
        </authorList>
    </citation>
    <scope>NUCLEOTIDE SEQUENCE [LARGE SCALE GENOMIC DNA]</scope>
    <source>
        <strain evidence="3">DH-2019</strain>
    </source>
</reference>